<dbReference type="OrthoDB" id="5480856at2"/>
<accession>A0A1H7QAD6</accession>
<dbReference type="AlphaFoldDB" id="A0A1H7QAD6"/>
<feature type="compositionally biased region" description="Polar residues" evidence="1">
    <location>
        <begin position="26"/>
        <end position="44"/>
    </location>
</feature>
<feature type="chain" id="PRO_5010318388" evidence="2">
    <location>
        <begin position="19"/>
        <end position="421"/>
    </location>
</feature>
<dbReference type="RefSeq" id="WP_075006778.1">
    <property type="nucleotide sequence ID" value="NZ_FOAP01000006.1"/>
</dbReference>
<keyword evidence="2" id="KW-0732">Signal</keyword>
<reference evidence="5" key="1">
    <citation type="submission" date="2016-10" db="EMBL/GenBank/DDBJ databases">
        <authorList>
            <person name="Varghese N."/>
            <person name="Submissions S."/>
        </authorList>
    </citation>
    <scope>NUCLEOTIDE SEQUENCE [LARGE SCALE GENOMIC DNA]</scope>
    <source>
        <strain evidence="5">DSM 17044</strain>
    </source>
</reference>
<dbReference type="NCBIfam" id="TIGR04215">
    <property type="entry name" value="choice_anch_A"/>
    <property type="match status" value="1"/>
</dbReference>
<evidence type="ECO:0000256" key="1">
    <source>
        <dbReference type="SAM" id="MobiDB-lite"/>
    </source>
</evidence>
<gene>
    <name evidence="4" type="ORF">SAMN05444354_10667</name>
</gene>
<feature type="domain" description="Choice-of-anchor A" evidence="3">
    <location>
        <begin position="167"/>
        <end position="404"/>
    </location>
</feature>
<dbReference type="PROSITE" id="PS51257">
    <property type="entry name" value="PROKAR_LIPOPROTEIN"/>
    <property type="match status" value="1"/>
</dbReference>
<evidence type="ECO:0000256" key="2">
    <source>
        <dbReference type="SAM" id="SignalP"/>
    </source>
</evidence>
<protein>
    <submittedName>
        <fullName evidence="4">Choice-of-anchor A domain-containing protein</fullName>
    </submittedName>
</protein>
<evidence type="ECO:0000313" key="4">
    <source>
        <dbReference type="EMBL" id="SEL44846.1"/>
    </source>
</evidence>
<evidence type="ECO:0000313" key="5">
    <source>
        <dbReference type="Proteomes" id="UP000182719"/>
    </source>
</evidence>
<name>A0A1H7QAD6_STIAU</name>
<dbReference type="EMBL" id="FOAP01000006">
    <property type="protein sequence ID" value="SEL44846.1"/>
    <property type="molecule type" value="Genomic_DNA"/>
</dbReference>
<keyword evidence="5" id="KW-1185">Reference proteome</keyword>
<feature type="region of interest" description="Disordered" evidence="1">
    <location>
        <begin position="22"/>
        <end position="52"/>
    </location>
</feature>
<dbReference type="InterPro" id="IPR026588">
    <property type="entry name" value="Choice_anch_A"/>
</dbReference>
<evidence type="ECO:0000259" key="3">
    <source>
        <dbReference type="Pfam" id="PF20597"/>
    </source>
</evidence>
<feature type="signal peptide" evidence="2">
    <location>
        <begin position="1"/>
        <end position="18"/>
    </location>
</feature>
<organism evidence="4 5">
    <name type="scientific">Stigmatella aurantiaca</name>
    <dbReference type="NCBI Taxonomy" id="41"/>
    <lineage>
        <taxon>Bacteria</taxon>
        <taxon>Pseudomonadati</taxon>
        <taxon>Myxococcota</taxon>
        <taxon>Myxococcia</taxon>
        <taxon>Myxococcales</taxon>
        <taxon>Cystobacterineae</taxon>
        <taxon>Archangiaceae</taxon>
        <taxon>Stigmatella</taxon>
    </lineage>
</organism>
<proteinExistence type="predicted"/>
<dbReference type="Gene3D" id="3.30.1920.20">
    <property type="match status" value="1"/>
</dbReference>
<dbReference type="Proteomes" id="UP000182719">
    <property type="component" value="Unassembled WGS sequence"/>
</dbReference>
<dbReference type="Pfam" id="PF20597">
    <property type="entry name" value="pAdhesive_15"/>
    <property type="match status" value="1"/>
</dbReference>
<sequence length="421" mass="44515">MKNKSLGWWMVLSLSASACGMEDMSEQTSRDGASLQRPSITSDRASPPAGQATFGVEEEDYAPPESSIESFAFPDENGNYAGAVALKISASDVGTGVKEILYYFAGATSGSATVSGDTAYLPLIENPGLTTVIYYARDNAGNLEEAKSLDINIVLEQPGVSCLPVQLGEYNLFVLGNYMNGHDVQGKVAAGGNVTLTSFAVGAGLPSTNTNHVLVVGGNLNISNGAVYGDTYYGGTLTKAQNATIRRGTLTQGTPFNFTALSGDLQTLSSQLATQLEPTAAPRIEPWGGLYLKGSDPKLNVFELNASIFASTRYMELEAPAGSRIVVNIRGASASFSNFSQHNFRGGIDQTGILYNFVDATKINASSFGFWGTVLAPLADITFNNGSWDGGIYANSLTGTAEGHINPLKDFEFCQDGENHY</sequence>